<dbReference type="VEuPathDB" id="TrichDB:TVAG_262170"/>
<organism evidence="1 2">
    <name type="scientific">Trichomonas vaginalis (strain ATCC PRA-98 / G3)</name>
    <dbReference type="NCBI Taxonomy" id="412133"/>
    <lineage>
        <taxon>Eukaryota</taxon>
        <taxon>Metamonada</taxon>
        <taxon>Parabasalia</taxon>
        <taxon>Trichomonadida</taxon>
        <taxon>Trichomonadidae</taxon>
        <taxon>Trichomonas</taxon>
    </lineage>
</organism>
<dbReference type="KEGG" id="tva:4773974"/>
<accession>A2DUC9</accession>
<proteinExistence type="predicted"/>
<evidence type="ECO:0000313" key="2">
    <source>
        <dbReference type="Proteomes" id="UP000001542"/>
    </source>
</evidence>
<dbReference type="AlphaFoldDB" id="A2DUC9"/>
<dbReference type="OrthoDB" id="10437944at2759"/>
<reference evidence="1" key="1">
    <citation type="submission" date="2006-10" db="EMBL/GenBank/DDBJ databases">
        <authorList>
            <person name="Amadeo P."/>
            <person name="Zhao Q."/>
            <person name="Wortman J."/>
            <person name="Fraser-Liggett C."/>
            <person name="Carlton J."/>
        </authorList>
    </citation>
    <scope>NUCLEOTIDE SEQUENCE</scope>
    <source>
        <strain evidence="1">G3</strain>
    </source>
</reference>
<dbReference type="SUPFAM" id="SSF54001">
    <property type="entry name" value="Cysteine proteinases"/>
    <property type="match status" value="1"/>
</dbReference>
<dbReference type="InParanoid" id="A2DUC9"/>
<sequence>MVDAINNNPNSSFKAALYPKFARMTIGDAKRFLSPVRPPRHNQGSAVPVGANEYFFNYVDNNYITGLSNVAAFPNLTNASNQIAHDQKENHSIYPTTNIIKFPVFDVTQLCSSWAPAVTSAMSISVSRWAGQFVNFSLQFVLDCDILGDSCVERTPLSAYQLFWTYHPPDFKSWDRPGDENSERANFMQAPRADFKRENCENNRCYTGLTNCGRHWALTGNCNPGDLEVVCPIYFLYNWRWIKSHLWEVGAVTSSITVYSSLFSYNGGVYSGYWMDKSTITTPSTNNAVDNTNNGATKSDLQESWGTILGMLDVTIIGWGQKQLNISNDSSMYKEKLNRWWWVIPQFGINWGIKYDNCNADGKNCVDDFKEVNDKNNEIKLNSLIVTGAGINKTDSKNILMTEVQQTEIGNGGFMKFNRRFDDCNIESNAVGAVPYNFVPLPHRTPEPTAVQENQ</sequence>
<name>A2DUC9_TRIV3</name>
<reference evidence="1" key="2">
    <citation type="journal article" date="2007" name="Science">
        <title>Draft genome sequence of the sexually transmitted pathogen Trichomonas vaginalis.</title>
        <authorList>
            <person name="Carlton J.M."/>
            <person name="Hirt R.P."/>
            <person name="Silva J.C."/>
            <person name="Delcher A.L."/>
            <person name="Schatz M."/>
            <person name="Zhao Q."/>
            <person name="Wortman J.R."/>
            <person name="Bidwell S.L."/>
            <person name="Alsmark U.C.M."/>
            <person name="Besteiro S."/>
            <person name="Sicheritz-Ponten T."/>
            <person name="Noel C.J."/>
            <person name="Dacks J.B."/>
            <person name="Foster P.G."/>
            <person name="Simillion C."/>
            <person name="Van de Peer Y."/>
            <person name="Miranda-Saavedra D."/>
            <person name="Barton G.J."/>
            <person name="Westrop G.D."/>
            <person name="Mueller S."/>
            <person name="Dessi D."/>
            <person name="Fiori P.L."/>
            <person name="Ren Q."/>
            <person name="Paulsen I."/>
            <person name="Zhang H."/>
            <person name="Bastida-Corcuera F.D."/>
            <person name="Simoes-Barbosa A."/>
            <person name="Brown M.T."/>
            <person name="Hayes R.D."/>
            <person name="Mukherjee M."/>
            <person name="Okumura C.Y."/>
            <person name="Schneider R."/>
            <person name="Smith A.J."/>
            <person name="Vanacova S."/>
            <person name="Villalvazo M."/>
            <person name="Haas B.J."/>
            <person name="Pertea M."/>
            <person name="Feldblyum T.V."/>
            <person name="Utterback T.R."/>
            <person name="Shu C.L."/>
            <person name="Osoegawa K."/>
            <person name="de Jong P.J."/>
            <person name="Hrdy I."/>
            <person name="Horvathova L."/>
            <person name="Zubacova Z."/>
            <person name="Dolezal P."/>
            <person name="Malik S.B."/>
            <person name="Logsdon J.M. Jr."/>
            <person name="Henze K."/>
            <person name="Gupta A."/>
            <person name="Wang C.C."/>
            <person name="Dunne R.L."/>
            <person name="Upcroft J.A."/>
            <person name="Upcroft P."/>
            <person name="White O."/>
            <person name="Salzberg S.L."/>
            <person name="Tang P."/>
            <person name="Chiu C.-H."/>
            <person name="Lee Y.-S."/>
            <person name="Embley T.M."/>
            <person name="Coombs G.H."/>
            <person name="Mottram J.C."/>
            <person name="Tachezy J."/>
            <person name="Fraser-Liggett C.M."/>
            <person name="Johnson P.J."/>
        </authorList>
    </citation>
    <scope>NUCLEOTIDE SEQUENCE [LARGE SCALE GENOMIC DNA]</scope>
    <source>
        <strain evidence="1">G3</strain>
    </source>
</reference>
<gene>
    <name evidence="1" type="ORF">TVAG_262170</name>
</gene>
<dbReference type="GO" id="GO:0005764">
    <property type="term" value="C:lysosome"/>
    <property type="evidence" value="ECO:0000318"/>
    <property type="project" value="GO_Central"/>
</dbReference>
<dbReference type="GO" id="GO:0005615">
    <property type="term" value="C:extracellular space"/>
    <property type="evidence" value="ECO:0000318"/>
    <property type="project" value="GO_Central"/>
</dbReference>
<dbReference type="InterPro" id="IPR038765">
    <property type="entry name" value="Papain-like_cys_pep_sf"/>
</dbReference>
<keyword evidence="2" id="KW-1185">Reference proteome</keyword>
<dbReference type="Proteomes" id="UP000001542">
    <property type="component" value="Unassembled WGS sequence"/>
</dbReference>
<protein>
    <submittedName>
        <fullName evidence="1">Uncharacterized protein</fullName>
    </submittedName>
</protein>
<dbReference type="Gene3D" id="3.90.70.10">
    <property type="entry name" value="Cysteine proteinases"/>
    <property type="match status" value="1"/>
</dbReference>
<dbReference type="EMBL" id="DS113248">
    <property type="protein sequence ID" value="EAY15967.1"/>
    <property type="molecule type" value="Genomic_DNA"/>
</dbReference>
<dbReference type="RefSeq" id="XP_001328190.1">
    <property type="nucleotide sequence ID" value="XM_001328155.1"/>
</dbReference>
<dbReference type="VEuPathDB" id="TrichDB:TVAGG3_0595810"/>
<evidence type="ECO:0000313" key="1">
    <source>
        <dbReference type="EMBL" id="EAY15967.1"/>
    </source>
</evidence>
<dbReference type="GO" id="GO:0051603">
    <property type="term" value="P:proteolysis involved in protein catabolic process"/>
    <property type="evidence" value="ECO:0000318"/>
    <property type="project" value="GO_Central"/>
</dbReference>
<dbReference type="GO" id="GO:0004197">
    <property type="term" value="F:cysteine-type endopeptidase activity"/>
    <property type="evidence" value="ECO:0000318"/>
    <property type="project" value="GO_Central"/>
</dbReference>